<dbReference type="CDD" id="cd07012">
    <property type="entry name" value="PBP2_Bug_TTT"/>
    <property type="match status" value="1"/>
</dbReference>
<evidence type="ECO:0000313" key="3">
    <source>
        <dbReference type="EMBL" id="NZA02557.1"/>
    </source>
</evidence>
<dbReference type="InterPro" id="IPR005064">
    <property type="entry name" value="BUG"/>
</dbReference>
<dbReference type="Gene3D" id="3.40.190.150">
    <property type="entry name" value="Bordetella uptake gene, domain 1"/>
    <property type="match status" value="1"/>
</dbReference>
<dbReference type="PANTHER" id="PTHR42928:SF5">
    <property type="entry name" value="BLR1237 PROTEIN"/>
    <property type="match status" value="1"/>
</dbReference>
<organism evidence="3 4">
    <name type="scientific">Ottowia beijingensis</name>
    <dbReference type="NCBI Taxonomy" id="1207057"/>
    <lineage>
        <taxon>Bacteria</taxon>
        <taxon>Pseudomonadati</taxon>
        <taxon>Pseudomonadota</taxon>
        <taxon>Betaproteobacteria</taxon>
        <taxon>Burkholderiales</taxon>
        <taxon>Comamonadaceae</taxon>
        <taxon>Ottowia</taxon>
    </lineage>
</organism>
<feature type="chain" id="PRO_5032672412" evidence="2">
    <location>
        <begin position="38"/>
        <end position="332"/>
    </location>
</feature>
<dbReference type="EMBL" id="JACCKX010000001">
    <property type="protein sequence ID" value="NZA02557.1"/>
    <property type="molecule type" value="Genomic_DNA"/>
</dbReference>
<dbReference type="RefSeq" id="WP_180550881.1">
    <property type="nucleotide sequence ID" value="NZ_JACCKX010000001.1"/>
</dbReference>
<proteinExistence type="inferred from homology"/>
<comment type="similarity">
    <text evidence="1">Belongs to the UPF0065 (bug) family.</text>
</comment>
<protein>
    <submittedName>
        <fullName evidence="3">Tripartite tricarboxylate transporter substrate binding protein</fullName>
    </submittedName>
</protein>
<dbReference type="PIRSF" id="PIRSF017082">
    <property type="entry name" value="YflP"/>
    <property type="match status" value="1"/>
</dbReference>
<dbReference type="PANTHER" id="PTHR42928">
    <property type="entry name" value="TRICARBOXYLATE-BINDING PROTEIN"/>
    <property type="match status" value="1"/>
</dbReference>
<dbReference type="InterPro" id="IPR042100">
    <property type="entry name" value="Bug_dom1"/>
</dbReference>
<sequence length="332" mass="34340">MTFASRPLFSTRFAPAACRAVVAAGLALLAGAAAAQAYPAKQISFVNNFPPGGPSDMIARSVADVLQKRFSQPVVVENKPGAAGNIGATQVARSKPDGYTVLIGIDTTFTVNPHIYKGMPFKPADFRPIMVMASSGLLVGAHPSTGFKTMADLVAAGKGKGVTFSSAGAGSPGHLAAELFHEATGMKITHVPYKGNTPAVTAILSGEVNGGVLATPGLLPHVKAGKVTALAVTSRQRSTLAPEVPTVAEAGHKGLEQEVLYIAMVPAATPDAVVQTLEKAFAEALAQPEVKQRLANLDLFYEGLTGADAVRRLADLSLRYGKVIQATGMKVE</sequence>
<reference evidence="3 4" key="1">
    <citation type="submission" date="2020-07" db="EMBL/GenBank/DDBJ databases">
        <authorList>
            <person name="Maaloum M."/>
        </authorList>
    </citation>
    <scope>NUCLEOTIDE SEQUENCE [LARGE SCALE GENOMIC DNA]</scope>
    <source>
        <strain evidence="3 4">GCS-AN-3</strain>
    </source>
</reference>
<name>A0A853IXA4_9BURK</name>
<evidence type="ECO:0000313" key="4">
    <source>
        <dbReference type="Proteomes" id="UP000589716"/>
    </source>
</evidence>
<keyword evidence="4" id="KW-1185">Reference proteome</keyword>
<dbReference type="Gene3D" id="3.40.190.10">
    <property type="entry name" value="Periplasmic binding protein-like II"/>
    <property type="match status" value="1"/>
</dbReference>
<dbReference type="AlphaFoldDB" id="A0A853IXA4"/>
<accession>A0A853IXA4</accession>
<gene>
    <name evidence="3" type="ORF">H0I39_13710</name>
</gene>
<keyword evidence="2" id="KW-0732">Signal</keyword>
<feature type="signal peptide" evidence="2">
    <location>
        <begin position="1"/>
        <end position="37"/>
    </location>
</feature>
<comment type="caution">
    <text evidence="3">The sequence shown here is derived from an EMBL/GenBank/DDBJ whole genome shotgun (WGS) entry which is preliminary data.</text>
</comment>
<evidence type="ECO:0000256" key="2">
    <source>
        <dbReference type="SAM" id="SignalP"/>
    </source>
</evidence>
<dbReference type="SUPFAM" id="SSF53850">
    <property type="entry name" value="Periplasmic binding protein-like II"/>
    <property type="match status" value="1"/>
</dbReference>
<dbReference type="Proteomes" id="UP000589716">
    <property type="component" value="Unassembled WGS sequence"/>
</dbReference>
<dbReference type="Pfam" id="PF03401">
    <property type="entry name" value="TctC"/>
    <property type="match status" value="1"/>
</dbReference>
<evidence type="ECO:0000256" key="1">
    <source>
        <dbReference type="ARBA" id="ARBA00006987"/>
    </source>
</evidence>